<proteinExistence type="predicted"/>
<name>A0ABM3I858_ZIZJJ</name>
<dbReference type="Pfam" id="PF01582">
    <property type="entry name" value="TIR"/>
    <property type="match status" value="1"/>
</dbReference>
<dbReference type="InterPro" id="IPR035897">
    <property type="entry name" value="Toll_tir_struct_dom_sf"/>
</dbReference>
<dbReference type="PROSITE" id="PS50104">
    <property type="entry name" value="TIR"/>
    <property type="match status" value="1"/>
</dbReference>
<dbReference type="RefSeq" id="XP_048322913.2">
    <property type="nucleotide sequence ID" value="XM_048466956.2"/>
</dbReference>
<dbReference type="Gene3D" id="3.40.50.10140">
    <property type="entry name" value="Toll/interleukin-1 receptor homology (TIR) domain"/>
    <property type="match status" value="1"/>
</dbReference>
<evidence type="ECO:0000313" key="4">
    <source>
        <dbReference type="RefSeq" id="XP_048322913.2"/>
    </source>
</evidence>
<protein>
    <submittedName>
        <fullName evidence="4">TMV resistance protein N-like</fullName>
    </submittedName>
</protein>
<keyword evidence="3" id="KW-1185">Reference proteome</keyword>
<feature type="domain" description="TIR" evidence="2">
    <location>
        <begin position="24"/>
        <end position="175"/>
    </location>
</feature>
<reference evidence="4" key="1">
    <citation type="submission" date="2025-08" db="UniProtKB">
        <authorList>
            <consortium name="RefSeq"/>
        </authorList>
    </citation>
    <scope>IDENTIFICATION</scope>
    <source>
        <tissue evidence="4">Seedling</tissue>
    </source>
</reference>
<dbReference type="SMART" id="SM00255">
    <property type="entry name" value="TIR"/>
    <property type="match status" value="1"/>
</dbReference>
<gene>
    <name evidence="4" type="primary">LOC125420364</name>
</gene>
<evidence type="ECO:0000259" key="2">
    <source>
        <dbReference type="PROSITE" id="PS50104"/>
    </source>
</evidence>
<dbReference type="InterPro" id="IPR000157">
    <property type="entry name" value="TIR_dom"/>
</dbReference>
<keyword evidence="1" id="KW-0520">NAD</keyword>
<dbReference type="PANTHER" id="PTHR32009">
    <property type="entry name" value="TMV RESISTANCE PROTEIN N-LIKE"/>
    <property type="match status" value="1"/>
</dbReference>
<dbReference type="Proteomes" id="UP001652623">
    <property type="component" value="Chromosome 6"/>
</dbReference>
<dbReference type="PANTHER" id="PTHR32009:SF159">
    <property type="entry name" value="TIR DOMAIN-CONTAINING PROTEIN"/>
    <property type="match status" value="1"/>
</dbReference>
<organism evidence="3 4">
    <name type="scientific">Ziziphus jujuba</name>
    <name type="common">Chinese jujube</name>
    <name type="synonym">Ziziphus sativa</name>
    <dbReference type="NCBI Taxonomy" id="326968"/>
    <lineage>
        <taxon>Eukaryota</taxon>
        <taxon>Viridiplantae</taxon>
        <taxon>Streptophyta</taxon>
        <taxon>Embryophyta</taxon>
        <taxon>Tracheophyta</taxon>
        <taxon>Spermatophyta</taxon>
        <taxon>Magnoliopsida</taxon>
        <taxon>eudicotyledons</taxon>
        <taxon>Gunneridae</taxon>
        <taxon>Pentapetalae</taxon>
        <taxon>rosids</taxon>
        <taxon>fabids</taxon>
        <taxon>Rosales</taxon>
        <taxon>Rhamnaceae</taxon>
        <taxon>Paliureae</taxon>
        <taxon>Ziziphus</taxon>
    </lineage>
</organism>
<accession>A0ABM3I858</accession>
<sequence>MASSSSSFSLSSPISPQQKYEIQEKYDVFLSFRGKDTRYKFVSHLYAALFAKYISTFKDDHELQVDDEISPTLNQAVQNSKIGVIIFSKDYASSTWCLNELVEILECKKRNKMSVVIPIFYEIDPSDVQKQKGSYEVAFAKLGERFKDRMEKVHQWKAALTEASNLIGLNSTKSR</sequence>
<dbReference type="SUPFAM" id="SSF52200">
    <property type="entry name" value="Toll/Interleukin receptor TIR domain"/>
    <property type="match status" value="1"/>
</dbReference>
<evidence type="ECO:0000313" key="3">
    <source>
        <dbReference type="Proteomes" id="UP001652623"/>
    </source>
</evidence>
<dbReference type="GeneID" id="125420364"/>
<evidence type="ECO:0000256" key="1">
    <source>
        <dbReference type="ARBA" id="ARBA00023027"/>
    </source>
</evidence>